<evidence type="ECO:0000256" key="2">
    <source>
        <dbReference type="ARBA" id="ARBA00008466"/>
    </source>
</evidence>
<keyword evidence="4" id="KW-0620">Polyamine biosynthesis</keyword>
<evidence type="ECO:0000256" key="5">
    <source>
        <dbReference type="SAM" id="MobiDB-lite"/>
    </source>
</evidence>
<name>A0A0C9MIN3_9FUNG</name>
<dbReference type="PANTHER" id="PTHR11570">
    <property type="entry name" value="S-ADENOSYLMETHIONINE DECARBOXYLASE"/>
    <property type="match status" value="1"/>
</dbReference>
<organism evidence="6">
    <name type="scientific">Mucor ambiguus</name>
    <dbReference type="NCBI Taxonomy" id="91626"/>
    <lineage>
        <taxon>Eukaryota</taxon>
        <taxon>Fungi</taxon>
        <taxon>Fungi incertae sedis</taxon>
        <taxon>Mucoromycota</taxon>
        <taxon>Mucoromycotina</taxon>
        <taxon>Mucoromycetes</taxon>
        <taxon>Mucorales</taxon>
        <taxon>Mucorineae</taxon>
        <taxon>Mucoraceae</taxon>
        <taxon>Mucor</taxon>
    </lineage>
</organism>
<dbReference type="Proteomes" id="UP000053815">
    <property type="component" value="Unassembled WGS sequence"/>
</dbReference>
<feature type="region of interest" description="Disordered" evidence="5">
    <location>
        <begin position="1"/>
        <end position="26"/>
    </location>
</feature>
<accession>A0A0C9MIN3</accession>
<protein>
    <submittedName>
        <fullName evidence="6">S-adenosylmethionine decarboxylase proenzyme</fullName>
    </submittedName>
</protein>
<dbReference type="InterPro" id="IPR048283">
    <property type="entry name" value="AdoMetDC-like"/>
</dbReference>
<comment type="pathway">
    <text evidence="1">Amine and polyamine biosynthesis; S-adenosylmethioninamine biosynthesis; S-adenosylmethioninamine from S-adenosyl-L-methionine: step 1/1.</text>
</comment>
<dbReference type="GO" id="GO:0004014">
    <property type="term" value="F:adenosylmethionine decarboxylase activity"/>
    <property type="evidence" value="ECO:0007669"/>
    <property type="project" value="InterPro"/>
</dbReference>
<dbReference type="GO" id="GO:0006597">
    <property type="term" value="P:spermine biosynthetic process"/>
    <property type="evidence" value="ECO:0007669"/>
    <property type="project" value="TreeGrafter"/>
</dbReference>
<dbReference type="SUPFAM" id="SSF56276">
    <property type="entry name" value="S-adenosylmethionine decarboxylase"/>
    <property type="match status" value="2"/>
</dbReference>
<dbReference type="Gene3D" id="3.60.90.10">
    <property type="entry name" value="S-adenosylmethionine decarboxylase"/>
    <property type="match status" value="2"/>
</dbReference>
<dbReference type="OrthoDB" id="1068353at2759"/>
<dbReference type="EMBL" id="DF836320">
    <property type="protein sequence ID" value="GAN02957.1"/>
    <property type="molecule type" value="Genomic_DNA"/>
</dbReference>
<dbReference type="Pfam" id="PF01536">
    <property type="entry name" value="SAM_decarbox"/>
    <property type="match status" value="1"/>
</dbReference>
<sequence length="493" mass="55665">MAYNSLPQPPPAPPPPVSGTNYSAEHGCFEGPEKLLEIWFSPSPSFSRFNGPGVDSLSTSLTNSDSEEMSDESSPATPNESQINLSLGYSQDLRTVDRSLWDSMLATVKCTVLSIVSNAHVDAYLLRNHVADTQNLLFQFSSESSMFVFPHKIVLKTCGTTTLLKAVPYILEIAKTRCGYESVYRLFYSRKSFMFPEKQLGPHRSWEEEVSYLDNHFDNGASYVIGNTNAEEWYLYLTSPDMSHHQNNHVENLTDMKQLMKETEGLSWMSDSVDQFTPWSSKDKTSAMVPHRQQHHNSGGLYSVASSIHGYRTHDETIEILMTNLDMKAMAAFYQRGDEPSGLVGGKRIDVETGLDQLYPEANVDSYMFEPCGYSCNGLSEDGYYTIHCAPEEQCSYASFETTIPVKPVETPGKHGHGREEAIRKLIRQVIDIFQPGSFTVTYFASHRDVDQQVDNISKLVRTVDQFGGYRRKDKILHEFEGYDLIFGHFTRL</sequence>
<gene>
    <name evidence="6" type="ORF">MAM1_0031c02407</name>
</gene>
<comment type="similarity">
    <text evidence="2">Belongs to the eukaryotic AdoMetDC family.</text>
</comment>
<reference evidence="6" key="1">
    <citation type="submission" date="2014-09" db="EMBL/GenBank/DDBJ databases">
        <title>Draft genome sequence of an oleaginous Mucoromycotina fungus Mucor ambiguus NBRC6742.</title>
        <authorList>
            <person name="Takeda I."/>
            <person name="Yamane N."/>
            <person name="Morita T."/>
            <person name="Tamano K."/>
            <person name="Machida M."/>
            <person name="Baker S."/>
            <person name="Koike H."/>
        </authorList>
    </citation>
    <scope>NUCLEOTIDE SEQUENCE</scope>
    <source>
        <strain evidence="6">NBRC 6742</strain>
    </source>
</reference>
<dbReference type="AlphaFoldDB" id="A0A0C9MIN3"/>
<dbReference type="Gene3D" id="3.30.360.50">
    <property type="entry name" value="S-adenosylmethionine decarboxylase"/>
    <property type="match status" value="1"/>
</dbReference>
<feature type="region of interest" description="Disordered" evidence="5">
    <location>
        <begin position="57"/>
        <end position="82"/>
    </location>
</feature>
<dbReference type="GO" id="GO:0005829">
    <property type="term" value="C:cytosol"/>
    <property type="evidence" value="ECO:0007669"/>
    <property type="project" value="TreeGrafter"/>
</dbReference>
<evidence type="ECO:0000256" key="3">
    <source>
        <dbReference type="ARBA" id="ARBA00023066"/>
    </source>
</evidence>
<dbReference type="GO" id="GO:0008295">
    <property type="term" value="P:spermidine biosynthetic process"/>
    <property type="evidence" value="ECO:0007669"/>
    <property type="project" value="UniProtKB-KW"/>
</dbReference>
<feature type="compositionally biased region" description="Pro residues" evidence="5">
    <location>
        <begin position="7"/>
        <end position="17"/>
    </location>
</feature>
<proteinExistence type="inferred from homology"/>
<evidence type="ECO:0000313" key="6">
    <source>
        <dbReference type="EMBL" id="GAN02957.1"/>
    </source>
</evidence>
<evidence type="ECO:0000256" key="4">
    <source>
        <dbReference type="ARBA" id="ARBA00023115"/>
    </source>
</evidence>
<dbReference type="PANTHER" id="PTHR11570:SF0">
    <property type="entry name" value="S-ADENOSYLMETHIONINE DECARBOXYLASE PROENZYME"/>
    <property type="match status" value="1"/>
</dbReference>
<dbReference type="STRING" id="91626.A0A0C9MIN3"/>
<dbReference type="InterPro" id="IPR016067">
    <property type="entry name" value="S-AdoMet_deCO2ase_core"/>
</dbReference>
<keyword evidence="3" id="KW-0745">Spermidine biosynthesis</keyword>
<evidence type="ECO:0000256" key="1">
    <source>
        <dbReference type="ARBA" id="ARBA00004911"/>
    </source>
</evidence>
<keyword evidence="7" id="KW-1185">Reference proteome</keyword>
<dbReference type="UniPathway" id="UPA00331">
    <property type="reaction ID" value="UER00451"/>
</dbReference>
<evidence type="ECO:0000313" key="7">
    <source>
        <dbReference type="Proteomes" id="UP000053815"/>
    </source>
</evidence>